<dbReference type="NCBIfam" id="NF004076">
    <property type="entry name" value="PRK05581.1-4"/>
    <property type="match status" value="1"/>
</dbReference>
<evidence type="ECO:0000256" key="11">
    <source>
        <dbReference type="PIRNR" id="PIRNR001461"/>
    </source>
</evidence>
<comment type="caution">
    <text evidence="15">The sequence shown here is derived from an EMBL/GenBank/DDBJ whole genome shotgun (WGS) entry which is preliminary data.</text>
</comment>
<comment type="cofactor">
    <cofactor evidence="10 13">
        <name>a divalent metal cation</name>
        <dbReference type="ChEBI" id="CHEBI:60240"/>
    </cofactor>
    <text evidence="10 13">Binds 1 divalent metal cation per subunit.</text>
</comment>
<evidence type="ECO:0000256" key="13">
    <source>
        <dbReference type="PIRSR" id="PIRSR001461-2"/>
    </source>
</evidence>
<feature type="binding site" evidence="14">
    <location>
        <begin position="215"/>
        <end position="216"/>
    </location>
    <ligand>
        <name>substrate</name>
    </ligand>
</feature>
<comment type="catalytic activity">
    <reaction evidence="1 10 11">
        <text>D-ribulose 5-phosphate = D-xylulose 5-phosphate</text>
        <dbReference type="Rhea" id="RHEA:13677"/>
        <dbReference type="ChEBI" id="CHEBI:57737"/>
        <dbReference type="ChEBI" id="CHEBI:58121"/>
        <dbReference type="EC" id="5.1.3.1"/>
    </reaction>
</comment>
<name>A0A2R6Y123_9BACL</name>
<evidence type="ECO:0000313" key="15">
    <source>
        <dbReference type="EMBL" id="PTQ56388.1"/>
    </source>
</evidence>
<dbReference type="NCBIfam" id="TIGR01163">
    <property type="entry name" value="rpe"/>
    <property type="match status" value="1"/>
</dbReference>
<organism evidence="15 16">
    <name type="scientific">Candidatus Carbonibacillus altaicus</name>
    <dbReference type="NCBI Taxonomy" id="2163959"/>
    <lineage>
        <taxon>Bacteria</taxon>
        <taxon>Bacillati</taxon>
        <taxon>Bacillota</taxon>
        <taxon>Bacilli</taxon>
        <taxon>Bacillales</taxon>
        <taxon>Candidatus Carbonibacillus</taxon>
    </lineage>
</organism>
<dbReference type="PIRSF" id="PIRSF001461">
    <property type="entry name" value="RPE"/>
    <property type="match status" value="1"/>
</dbReference>
<keyword evidence="13" id="KW-0862">Zinc</keyword>
<comment type="caution">
    <text evidence="10">Lacks conserved residue(s) required for the propagation of feature annotation.</text>
</comment>
<feature type="binding site" evidence="10 13">
    <location>
        <position position="193"/>
    </location>
    <ligand>
        <name>a divalent metal cation</name>
        <dbReference type="ChEBI" id="CHEBI:60240"/>
    </ligand>
</feature>
<evidence type="ECO:0000256" key="6">
    <source>
        <dbReference type="ARBA" id="ARBA00009541"/>
    </source>
</evidence>
<dbReference type="GO" id="GO:0006098">
    <property type="term" value="P:pentose-phosphate shunt"/>
    <property type="evidence" value="ECO:0007669"/>
    <property type="project" value="UniProtKB-UniRule"/>
</dbReference>
<evidence type="ECO:0000256" key="9">
    <source>
        <dbReference type="ARBA" id="ARBA00023235"/>
    </source>
</evidence>
<dbReference type="GO" id="GO:0046872">
    <property type="term" value="F:metal ion binding"/>
    <property type="evidence" value="ECO:0007669"/>
    <property type="project" value="UniProtKB-UniRule"/>
</dbReference>
<keyword evidence="9 10" id="KW-0413">Isomerase</keyword>
<comment type="similarity">
    <text evidence="6 10 11">Belongs to the ribulose-phosphate 3-epimerase family.</text>
</comment>
<dbReference type="PROSITE" id="PS01085">
    <property type="entry name" value="RIBUL_P_3_EPIMER_1"/>
    <property type="match status" value="1"/>
</dbReference>
<dbReference type="EMBL" id="PEBX01000030">
    <property type="protein sequence ID" value="PTQ56388.1"/>
    <property type="molecule type" value="Genomic_DNA"/>
</dbReference>
<evidence type="ECO:0000256" key="3">
    <source>
        <dbReference type="ARBA" id="ARBA00001941"/>
    </source>
</evidence>
<dbReference type="InterPro" id="IPR000056">
    <property type="entry name" value="Ribul_P_3_epim-like"/>
</dbReference>
<dbReference type="HAMAP" id="MF_02227">
    <property type="entry name" value="RPE"/>
    <property type="match status" value="1"/>
</dbReference>
<evidence type="ECO:0000256" key="12">
    <source>
        <dbReference type="PIRSR" id="PIRSR001461-1"/>
    </source>
</evidence>
<dbReference type="InterPro" id="IPR013785">
    <property type="entry name" value="Aldolase_TIM"/>
</dbReference>
<dbReference type="EC" id="5.1.3.1" evidence="7 10"/>
<dbReference type="GO" id="GO:0019323">
    <property type="term" value="P:pentose catabolic process"/>
    <property type="evidence" value="ECO:0007669"/>
    <property type="project" value="UniProtKB-UniRule"/>
</dbReference>
<feature type="binding site" evidence="10 14">
    <location>
        <position position="26"/>
    </location>
    <ligand>
        <name>substrate</name>
    </ligand>
</feature>
<comment type="cofactor">
    <cofactor evidence="3">
        <name>Co(2+)</name>
        <dbReference type="ChEBI" id="CHEBI:48828"/>
    </cofactor>
</comment>
<dbReference type="PANTHER" id="PTHR11749">
    <property type="entry name" value="RIBULOSE-5-PHOSPHATE-3-EPIMERASE"/>
    <property type="match status" value="1"/>
</dbReference>
<evidence type="ECO:0000256" key="1">
    <source>
        <dbReference type="ARBA" id="ARBA00001782"/>
    </source>
</evidence>
<dbReference type="CDD" id="cd00429">
    <property type="entry name" value="RPE"/>
    <property type="match status" value="1"/>
</dbReference>
<feature type="binding site" evidence="10 13">
    <location>
        <position position="52"/>
    </location>
    <ligand>
        <name>a divalent metal cation</name>
        <dbReference type="ChEBI" id="CHEBI:60240"/>
    </ligand>
</feature>
<dbReference type="InterPro" id="IPR026019">
    <property type="entry name" value="Ribul_P_3_epim"/>
</dbReference>
<evidence type="ECO:0000256" key="10">
    <source>
        <dbReference type="HAMAP-Rule" id="MF_02227"/>
    </source>
</evidence>
<keyword evidence="13" id="KW-0170">Cobalt</keyword>
<gene>
    <name evidence="10" type="primary">rpe</name>
    <name evidence="15" type="ORF">BSOLF_0277</name>
</gene>
<evidence type="ECO:0000256" key="7">
    <source>
        <dbReference type="ARBA" id="ARBA00013188"/>
    </source>
</evidence>
<reference evidence="16" key="1">
    <citation type="journal article" date="2018" name="Sci. Rep.">
        <title>Lignite coal burning seam in the remote Altai Mountains harbors a hydrogen-driven thermophilic microbial community.</title>
        <authorList>
            <person name="Kadnikov V.V."/>
            <person name="Mardanov A.V."/>
            <person name="Ivasenko D.A."/>
            <person name="Antsiferov D.V."/>
            <person name="Beletsky A.V."/>
            <person name="Karnachuk O.V."/>
            <person name="Ravin N.V."/>
        </authorList>
    </citation>
    <scope>NUCLEOTIDE SEQUENCE [LARGE SCALE GENOMIC DNA]</scope>
</reference>
<dbReference type="PROSITE" id="PS01086">
    <property type="entry name" value="RIBUL_P_3_EPIMER_2"/>
    <property type="match status" value="1"/>
</dbReference>
<comment type="cofactor">
    <cofactor evidence="2">
        <name>Mn(2+)</name>
        <dbReference type="ChEBI" id="CHEBI:29035"/>
    </cofactor>
</comment>
<feature type="binding site" evidence="10 13">
    <location>
        <position position="83"/>
    </location>
    <ligand>
        <name>a divalent metal cation</name>
        <dbReference type="ChEBI" id="CHEBI:60240"/>
    </ligand>
</feature>
<dbReference type="Pfam" id="PF00834">
    <property type="entry name" value="Ribul_P_3_epim"/>
    <property type="match status" value="1"/>
</dbReference>
<keyword evidence="10 11" id="KW-0119">Carbohydrate metabolism</keyword>
<feature type="binding site" evidence="10 14">
    <location>
        <position position="83"/>
    </location>
    <ligand>
        <name>substrate</name>
    </ligand>
</feature>
<evidence type="ECO:0000256" key="14">
    <source>
        <dbReference type="PIRSR" id="PIRSR001461-3"/>
    </source>
</evidence>
<keyword evidence="13" id="KW-0464">Manganese</keyword>
<feature type="binding site" evidence="14">
    <location>
        <position position="195"/>
    </location>
    <ligand>
        <name>substrate</name>
    </ligand>
</feature>
<comment type="function">
    <text evidence="10">Catalyzes the reversible epimerization of D-ribulose 5-phosphate to D-xylulose 5-phosphate.</text>
</comment>
<proteinExistence type="inferred from homology"/>
<evidence type="ECO:0000256" key="4">
    <source>
        <dbReference type="ARBA" id="ARBA00001947"/>
    </source>
</evidence>
<dbReference type="FunFam" id="3.20.20.70:FF:000004">
    <property type="entry name" value="Ribulose-phosphate 3-epimerase"/>
    <property type="match status" value="1"/>
</dbReference>
<feature type="binding site" evidence="10">
    <location>
        <begin position="193"/>
        <end position="195"/>
    </location>
    <ligand>
        <name>substrate</name>
    </ligand>
</feature>
<protein>
    <recommendedName>
        <fullName evidence="7 10">Ribulose-phosphate 3-epimerase</fullName>
        <ecNumber evidence="7 10">5.1.3.1</ecNumber>
    </recommendedName>
</protein>
<feature type="active site" description="Proton acceptor" evidence="10 12">
    <location>
        <position position="52"/>
    </location>
</feature>
<dbReference type="InterPro" id="IPR011060">
    <property type="entry name" value="RibuloseP-bd_barrel"/>
</dbReference>
<feature type="binding site" evidence="10 14">
    <location>
        <begin position="159"/>
        <end position="162"/>
    </location>
    <ligand>
        <name>substrate</name>
    </ligand>
</feature>
<keyword evidence="8 10" id="KW-0479">Metal-binding</keyword>
<comment type="cofactor">
    <cofactor evidence="5">
        <name>Fe(2+)</name>
        <dbReference type="ChEBI" id="CHEBI:29033"/>
    </cofactor>
</comment>
<dbReference type="GO" id="GO:0005737">
    <property type="term" value="C:cytoplasm"/>
    <property type="evidence" value="ECO:0007669"/>
    <property type="project" value="UniProtKB-ARBA"/>
</dbReference>
<evidence type="ECO:0000313" key="16">
    <source>
        <dbReference type="Proteomes" id="UP000244338"/>
    </source>
</evidence>
<comment type="cofactor">
    <cofactor evidence="4">
        <name>Zn(2+)</name>
        <dbReference type="ChEBI" id="CHEBI:29105"/>
    </cofactor>
</comment>
<dbReference type="GO" id="GO:0004750">
    <property type="term" value="F:D-ribulose-phosphate 3-epimerase activity"/>
    <property type="evidence" value="ECO:0007669"/>
    <property type="project" value="UniProtKB-UniRule"/>
</dbReference>
<dbReference type="SUPFAM" id="SSF51366">
    <property type="entry name" value="Ribulose-phoshate binding barrel"/>
    <property type="match status" value="1"/>
</dbReference>
<feature type="active site" description="Proton donor" evidence="10 12">
    <location>
        <position position="193"/>
    </location>
</feature>
<dbReference type="AlphaFoldDB" id="A0A2R6Y123"/>
<feature type="binding site" evidence="10 13">
    <location>
        <position position="50"/>
    </location>
    <ligand>
        <name>a divalent metal cation</name>
        <dbReference type="ChEBI" id="CHEBI:60240"/>
    </ligand>
</feature>
<dbReference type="Gene3D" id="3.20.20.70">
    <property type="entry name" value="Aldolase class I"/>
    <property type="match status" value="1"/>
</dbReference>
<evidence type="ECO:0000256" key="5">
    <source>
        <dbReference type="ARBA" id="ARBA00001954"/>
    </source>
</evidence>
<evidence type="ECO:0000256" key="8">
    <source>
        <dbReference type="ARBA" id="ARBA00022723"/>
    </source>
</evidence>
<sequence length="252" mass="27348">MPEDENNIDAQTLYDDWKRPLKIAPSLLSADFSCLQEALDAVEEATDIIHLDVMDGHFVPNLTFGPPVIRALRSHSKMMFDVHLMIDSPERSLEAYVKAGADRLSVHVEATPHIHRILMHIRELGVKAGLAINPGTSAHAVEPLLGAFDVLLVMTVNPGFGGQRFIEAMLEKISRLRALLDSRGYAAVPIMVDGGVDRETIGPAYRAGAQEFVAGTSVYGAGKGRPADNVRLLQEVLAEAKAKARTETHPGA</sequence>
<accession>A0A2R6Y123</accession>
<evidence type="ECO:0000256" key="2">
    <source>
        <dbReference type="ARBA" id="ARBA00001936"/>
    </source>
</evidence>
<dbReference type="Proteomes" id="UP000244338">
    <property type="component" value="Unassembled WGS sequence"/>
</dbReference>
<comment type="pathway">
    <text evidence="10">Carbohydrate degradation.</text>
</comment>